<keyword evidence="1" id="KW-0808">Transferase</keyword>
<feature type="domain" description="Glycosyl transferase family 1" evidence="5">
    <location>
        <begin position="397"/>
        <end position="475"/>
    </location>
</feature>
<organism evidence="6 7">
    <name type="scientific">Ananas comosus</name>
    <name type="common">Pineapple</name>
    <name type="synonym">Ananas ananas</name>
    <dbReference type="NCBI Taxonomy" id="4615"/>
    <lineage>
        <taxon>Eukaryota</taxon>
        <taxon>Viridiplantae</taxon>
        <taxon>Streptophyta</taxon>
        <taxon>Embryophyta</taxon>
        <taxon>Tracheophyta</taxon>
        <taxon>Spermatophyta</taxon>
        <taxon>Magnoliopsida</taxon>
        <taxon>Liliopsida</taxon>
        <taxon>Poales</taxon>
        <taxon>Bromeliaceae</taxon>
        <taxon>Bromelioideae</taxon>
        <taxon>Ananas</taxon>
    </lineage>
</organism>
<reference evidence="7" key="2">
    <citation type="submission" date="2025-08" db="UniProtKB">
        <authorList>
            <consortium name="RefSeq"/>
        </authorList>
    </citation>
    <scope>IDENTIFICATION</scope>
    <source>
        <tissue evidence="7">Leaf</tissue>
    </source>
</reference>
<keyword evidence="6" id="KW-1185">Reference proteome</keyword>
<dbReference type="InterPro" id="IPR001296">
    <property type="entry name" value="Glyco_trans_1"/>
</dbReference>
<dbReference type="PANTHER" id="PTHR46635:SF2">
    <property type="entry name" value="GLYCOSYL TRANSFERASE FAMILY 1 DOMAIN-CONTAINING PROTEIN"/>
    <property type="match status" value="1"/>
</dbReference>
<feature type="compositionally biased region" description="Gly residues" evidence="3">
    <location>
        <begin position="20"/>
        <end position="37"/>
    </location>
</feature>
<dbReference type="Proteomes" id="UP000515123">
    <property type="component" value="Linkage group 8"/>
</dbReference>
<protein>
    <submittedName>
        <fullName evidence="7">Uncharacterized protein LOC109714032 isoform X1</fullName>
    </submittedName>
</protein>
<evidence type="ECO:0000256" key="2">
    <source>
        <dbReference type="SAM" id="Coils"/>
    </source>
</evidence>
<keyword evidence="4" id="KW-1133">Transmembrane helix</keyword>
<keyword evidence="4" id="KW-0472">Membrane</keyword>
<accession>A0A6P5FCP8</accession>
<evidence type="ECO:0000313" key="6">
    <source>
        <dbReference type="Proteomes" id="UP000515123"/>
    </source>
</evidence>
<dbReference type="PANTHER" id="PTHR46635">
    <property type="entry name" value="GLYCOSYL TRANSFERASE FAMILY 1 PROTEIN"/>
    <property type="match status" value="1"/>
</dbReference>
<keyword evidence="1" id="KW-0328">Glycosyltransferase</keyword>
<feature type="coiled-coil region" evidence="2">
    <location>
        <begin position="592"/>
        <end position="619"/>
    </location>
</feature>
<evidence type="ECO:0000259" key="5">
    <source>
        <dbReference type="Pfam" id="PF00534"/>
    </source>
</evidence>
<dbReference type="Gene3D" id="3.40.50.2000">
    <property type="entry name" value="Glycogen Phosphorylase B"/>
    <property type="match status" value="1"/>
</dbReference>
<feature type="transmembrane region" description="Helical" evidence="4">
    <location>
        <begin position="51"/>
        <end position="69"/>
    </location>
</feature>
<name>A0A6P5FCP8_ANACO</name>
<proteinExistence type="predicted"/>
<dbReference type="GeneID" id="109714032"/>
<feature type="region of interest" description="Disordered" evidence="3">
    <location>
        <begin position="1"/>
        <end position="41"/>
    </location>
</feature>
<evidence type="ECO:0000256" key="4">
    <source>
        <dbReference type="SAM" id="Phobius"/>
    </source>
</evidence>
<keyword evidence="4" id="KW-0812">Transmembrane</keyword>
<sequence>MFPGVSRRGPPHIESPRFPMGGGGGGAGRMPDRGGGGRGRRKGVVRCRRQCFFGGLVVVGLAFLAIAVWHDRSVAVDERLRRLRSGGDGDWRRRRPAGSVLRFVPSSPARWWSEEEGGLDRVRSERAMDGIRPPRLALVIGTMDVDSQSLMLLTLVKGLAELGYRFTVFTLVDGDARYLWEVSGHQVSLIGSESSGFIDWSNYEGIILSSPEGKGLISSLMQEPFVSVPVVWIIQEDILGQRLKRYAEEQQDLMSQWRSAFRRADVIVFPDVSLPMLYTSLDTRNFIVISGSPADIWAAKSYSPSISIEDLRESYGFSERDLMILVIGSSFFYDEIPWDYAAAMHALAPQILKLTRVLENQVEFAFLFGKSTDDYGSAFQELATHMGFPDGSVRRYAMDGDVDTLLAMADIVLYGSFQEEPSFPSLLLRAMSFGAPILAPNLTIIKKYVKNEVHGFLFHPSDPSTLSRAFSLVIGQHKLSTLAGSVASKGQSLAENMLAFDCISGYAKLLENVLQFPSEVILPGPASEIRQDTWLWDLFAKKIREKKAQYENHGSNYTSIVDLLEIQSAENLRVANDTSVDDYPTQLDWDDLADMEIFEDIERRELQELEERVERTSESWEGVYQKARKAEKWKFEGNERDDGELERIGQPVCVYEIYSGEGAWPFLNHGSMFRGITLSKSARRSKSDDVDAVTRLPILNETYYKDILCEFGAMFAIANKVDSIHRLPWIGFQSWRAAAKKVSLSKRAEETLEEMMLADNKGDAIYYWVPVDMDQDDAEKNMNLNFWSLCDHLNAGRCSGQFEGAFSLMYGLPEKMSALPPMVDDGDHWSSLHSWVMPTPSFLEFIMFSRMFVDSLDSLNNYGSPATCMLGSSNPEKRHCYCRLLELLVNVWAYHSARKMFYLNPVTGEVAEQHPLEQRDMWLKYFDFALLKSMDEDLAEEADDGLEVKLSRRWLWPFTGEVHWQRIFDREREERYRRKMDKKRKAKDKLLDRQKFGYKQKALGQ</sequence>
<dbReference type="SUPFAM" id="SSF53756">
    <property type="entry name" value="UDP-Glycosyltransferase/glycogen phosphorylase"/>
    <property type="match status" value="1"/>
</dbReference>
<dbReference type="RefSeq" id="XP_020094016.1">
    <property type="nucleotide sequence ID" value="XM_020238427.1"/>
</dbReference>
<evidence type="ECO:0000313" key="7">
    <source>
        <dbReference type="RefSeq" id="XP_020094016.1"/>
    </source>
</evidence>
<gene>
    <name evidence="7" type="primary">LOC109714032</name>
</gene>
<evidence type="ECO:0000256" key="1">
    <source>
        <dbReference type="ARBA" id="ARBA00022676"/>
    </source>
</evidence>
<reference evidence="6" key="1">
    <citation type="journal article" date="2015" name="Nat. Genet.">
        <title>The pineapple genome and the evolution of CAM photosynthesis.</title>
        <authorList>
            <person name="Ming R."/>
            <person name="VanBuren R."/>
            <person name="Wai C.M."/>
            <person name="Tang H."/>
            <person name="Schatz M.C."/>
            <person name="Bowers J.E."/>
            <person name="Lyons E."/>
            <person name="Wang M.L."/>
            <person name="Chen J."/>
            <person name="Biggers E."/>
            <person name="Zhang J."/>
            <person name="Huang L."/>
            <person name="Zhang L."/>
            <person name="Miao W."/>
            <person name="Zhang J."/>
            <person name="Ye Z."/>
            <person name="Miao C."/>
            <person name="Lin Z."/>
            <person name="Wang H."/>
            <person name="Zhou H."/>
            <person name="Yim W.C."/>
            <person name="Priest H.D."/>
            <person name="Zheng C."/>
            <person name="Woodhouse M."/>
            <person name="Edger P.P."/>
            <person name="Guyot R."/>
            <person name="Guo H.B."/>
            <person name="Guo H."/>
            <person name="Zheng G."/>
            <person name="Singh R."/>
            <person name="Sharma A."/>
            <person name="Min X."/>
            <person name="Zheng Y."/>
            <person name="Lee H."/>
            <person name="Gurtowski J."/>
            <person name="Sedlazeck F.J."/>
            <person name="Harkess A."/>
            <person name="McKain M.R."/>
            <person name="Liao Z."/>
            <person name="Fang J."/>
            <person name="Liu J."/>
            <person name="Zhang X."/>
            <person name="Zhang Q."/>
            <person name="Hu W."/>
            <person name="Qin Y."/>
            <person name="Wang K."/>
            <person name="Chen L.Y."/>
            <person name="Shirley N."/>
            <person name="Lin Y.R."/>
            <person name="Liu L.Y."/>
            <person name="Hernandez A.G."/>
            <person name="Wright C.L."/>
            <person name="Bulone V."/>
            <person name="Tuskan G.A."/>
            <person name="Heath K."/>
            <person name="Zee F."/>
            <person name="Moore P.H."/>
            <person name="Sunkar R."/>
            <person name="Leebens-Mack J.H."/>
            <person name="Mockler T."/>
            <person name="Bennetzen J.L."/>
            <person name="Freeling M."/>
            <person name="Sankoff D."/>
            <person name="Paterson A.H."/>
            <person name="Zhu X."/>
            <person name="Yang X."/>
            <person name="Smith J.A."/>
            <person name="Cushman J.C."/>
            <person name="Paull R.E."/>
            <person name="Yu Q."/>
        </authorList>
    </citation>
    <scope>NUCLEOTIDE SEQUENCE [LARGE SCALE GENOMIC DNA]</scope>
    <source>
        <strain evidence="6">cv. F153</strain>
    </source>
</reference>
<evidence type="ECO:0000256" key="3">
    <source>
        <dbReference type="SAM" id="MobiDB-lite"/>
    </source>
</evidence>
<dbReference type="AlphaFoldDB" id="A0A6P5FCP8"/>
<keyword evidence="2" id="KW-0175">Coiled coil</keyword>
<dbReference type="GO" id="GO:0016757">
    <property type="term" value="F:glycosyltransferase activity"/>
    <property type="evidence" value="ECO:0007669"/>
    <property type="project" value="UniProtKB-KW"/>
</dbReference>
<dbReference type="OrthoDB" id="741493at2759"/>
<dbReference type="Pfam" id="PF00534">
    <property type="entry name" value="Glycos_transf_1"/>
    <property type="match status" value="1"/>
</dbReference>